<accession>A0A0B2RZ74</accession>
<reference evidence="3 4" key="2">
    <citation type="submission" date="2018-09" db="EMBL/GenBank/DDBJ databases">
        <title>A high-quality reference genome of wild soybean provides a powerful tool to mine soybean genomes.</title>
        <authorList>
            <person name="Xie M."/>
            <person name="Chung C.Y.L."/>
            <person name="Li M.-W."/>
            <person name="Wong F.-L."/>
            <person name="Chan T.-F."/>
            <person name="Lam H.-M."/>
        </authorList>
    </citation>
    <scope>NUCLEOTIDE SEQUENCE [LARGE SCALE GENOMIC DNA]</scope>
    <source>
        <strain evidence="4">cv. W05</strain>
        <tissue evidence="3">Hypocotyl of etiolated seedlings</tissue>
    </source>
</reference>
<evidence type="ECO:0000256" key="1">
    <source>
        <dbReference type="SAM" id="MobiDB-lite"/>
    </source>
</evidence>
<keyword evidence="4" id="KW-1185">Reference proteome</keyword>
<dbReference type="Proteomes" id="UP000053555">
    <property type="component" value="Unassembled WGS sequence"/>
</dbReference>
<evidence type="ECO:0000313" key="4">
    <source>
        <dbReference type="Proteomes" id="UP000289340"/>
    </source>
</evidence>
<dbReference type="AlphaFoldDB" id="A0A0B2RZ74"/>
<feature type="compositionally biased region" description="Acidic residues" evidence="1">
    <location>
        <begin position="75"/>
        <end position="114"/>
    </location>
</feature>
<dbReference type="EMBL" id="QZWG01000006">
    <property type="protein sequence ID" value="RZC09013.1"/>
    <property type="molecule type" value="Genomic_DNA"/>
</dbReference>
<dbReference type="Gramene" id="XM_028381924.1">
    <property type="protein sequence ID" value="XP_028237725.1"/>
    <property type="gene ID" value="LOC114416884"/>
</dbReference>
<protein>
    <submittedName>
        <fullName evidence="2">Uncharacterized protein</fullName>
    </submittedName>
</protein>
<evidence type="ECO:0000313" key="2">
    <source>
        <dbReference type="EMBL" id="KHN37187.1"/>
    </source>
</evidence>
<dbReference type="Proteomes" id="UP000289340">
    <property type="component" value="Chromosome 6"/>
</dbReference>
<dbReference type="EMBL" id="KN647266">
    <property type="protein sequence ID" value="KHN37187.1"/>
    <property type="molecule type" value="Genomic_DNA"/>
</dbReference>
<gene>
    <name evidence="3" type="ORF">D0Y65_015644</name>
    <name evidence="2" type="ORF">glysoja_037311</name>
</gene>
<sequence length="125" mass="14155">MAKRTLLKLKPSLHVPLRFFRSSTLALTRPLGPLARPESPSISLFKPSTVHFPGILARQMVTARSPRGASKRNDEEEEDDDDDDDGFDDEDGFDLDDEFDDSDDGDGFDDEEEEEKPKGKKKKTW</sequence>
<organism evidence="2">
    <name type="scientific">Glycine soja</name>
    <name type="common">Wild soybean</name>
    <dbReference type="NCBI Taxonomy" id="3848"/>
    <lineage>
        <taxon>Eukaryota</taxon>
        <taxon>Viridiplantae</taxon>
        <taxon>Streptophyta</taxon>
        <taxon>Embryophyta</taxon>
        <taxon>Tracheophyta</taxon>
        <taxon>Spermatophyta</taxon>
        <taxon>Magnoliopsida</taxon>
        <taxon>eudicotyledons</taxon>
        <taxon>Gunneridae</taxon>
        <taxon>Pentapetalae</taxon>
        <taxon>rosids</taxon>
        <taxon>fabids</taxon>
        <taxon>Fabales</taxon>
        <taxon>Fabaceae</taxon>
        <taxon>Papilionoideae</taxon>
        <taxon>50 kb inversion clade</taxon>
        <taxon>NPAAA clade</taxon>
        <taxon>indigoferoid/millettioid clade</taxon>
        <taxon>Phaseoleae</taxon>
        <taxon>Glycine</taxon>
        <taxon>Glycine subgen. Soja</taxon>
    </lineage>
</organism>
<evidence type="ECO:0000313" key="3">
    <source>
        <dbReference type="EMBL" id="RZC09013.1"/>
    </source>
</evidence>
<name>A0A0B2RZ74_GLYSO</name>
<reference evidence="2" key="1">
    <citation type="submission" date="2014-07" db="EMBL/GenBank/DDBJ databases">
        <title>Identification of a novel salt tolerance gene in wild soybean by whole-genome sequencing.</title>
        <authorList>
            <person name="Lam H.-M."/>
            <person name="Qi X."/>
            <person name="Li M.-W."/>
            <person name="Liu X."/>
            <person name="Xie M."/>
            <person name="Ni M."/>
            <person name="Xu X."/>
        </authorList>
    </citation>
    <scope>NUCLEOTIDE SEQUENCE [LARGE SCALE GENOMIC DNA]</scope>
    <source>
        <tissue evidence="2">Root</tissue>
    </source>
</reference>
<proteinExistence type="predicted"/>
<feature type="region of interest" description="Disordered" evidence="1">
    <location>
        <begin position="58"/>
        <end position="125"/>
    </location>
</feature>